<feature type="compositionally biased region" description="Polar residues" evidence="1">
    <location>
        <begin position="89"/>
        <end position="101"/>
    </location>
</feature>
<gene>
    <name evidence="3" type="primary">Samd9l</name>
    <name evidence="3" type="ORF">BALREX_R08098</name>
</gene>
<keyword evidence="4" id="KW-1185">Reference proteome</keyword>
<accession>A0A7L2UFM8</accession>
<dbReference type="Proteomes" id="UP000528411">
    <property type="component" value="Unassembled WGS sequence"/>
</dbReference>
<feature type="region of interest" description="Disordered" evidence="1">
    <location>
        <begin position="89"/>
        <end position="110"/>
    </location>
</feature>
<dbReference type="GO" id="GO:0005737">
    <property type="term" value="C:cytoplasm"/>
    <property type="evidence" value="ECO:0007669"/>
    <property type="project" value="TreeGrafter"/>
</dbReference>
<dbReference type="PANTHER" id="PTHR16155:SF18">
    <property type="entry name" value="STERILE ALPHA MOTIF DOMAIN-CONTAINING PROTEIN 9-LIKE"/>
    <property type="match status" value="1"/>
</dbReference>
<proteinExistence type="predicted"/>
<evidence type="ECO:0000313" key="3">
    <source>
        <dbReference type="EMBL" id="NXS43977.1"/>
    </source>
</evidence>
<evidence type="ECO:0000313" key="4">
    <source>
        <dbReference type="Proteomes" id="UP000528411"/>
    </source>
</evidence>
<feature type="compositionally biased region" description="Basic and acidic residues" evidence="1">
    <location>
        <begin position="131"/>
        <end position="152"/>
    </location>
</feature>
<sequence length="1591" mass="184326">MENENTGKKEKSHSDQHFEQWTKEEVKQWATEVVKIDQKYAEILFNQDVTGFTLKLMTKADFVEMGIPHGPALQIMYFLKEHHILDKGSNQAVEQEGTKQSLDGEREDREIAKKECKKKYESFNSSILQDSKTEPTGDKNAMKSVDKEDVSEKPLPSSQHPTGKMCMPYPFDNFSDGTRYTQYNILNVPETGPLNLIDPAHEFKLFTDTEKALEEDIMMKFSNEVFRFAAACMNSRTNGTIHFGVRDNPHGEIEGIKVTKKEAYIDHFNKFIGKYFNVKYLSIAKACIRQPRFVEVLLQNGIPSHMFVIEIDVVPKHFICDTKYFCTNTYEYKSKRWQKAVFIRDGASSKNIQNTKAFETFKGTLTSLADSRKRAEEEYTLKQKKSMDEGLKLVSLLTGNRDSLDSSYYDYYILVTNKCNPSQTLHLDFLQEIKWFAVLDFDFESERNGVFKTYKKNRNAKLHFPDYYENEVGSVSEQAKKLKLHQETNWIFCNGGSDFKGNNELPLDPTLWQRDRAAGVRKMISFLSHKDVKQSGKFLIVFLLLSTVEDSGDPLTETFMTFYQELKGLEYMVCICIGAGTYQRWKDLLHARGIREEALSNKCVSNLTLEMVNGTIIKLKSETQSSERLLPSVGHSTILLRKTEDSMAALEILCENECKDTGIEKDADKFKNFLKEREEVFYRGGKVSWWNFYFSSENYTSDFIRRDSYEKLEHLIVSSSKSANQSPVKIINLYHHPGCGGTTLAMHTLWDLRKRFRCAVLKNKPSDFGNQLTTLLTCGANNNTGYLPVLLLVDDFEDQENVYSLQKDIQMAITEKCIQYLTPLVIILNCMRSQNPDECSTINLLNSISLKHMLSEKEQRAFDQKLKYIEKVHSNPDNFYSFMIMKKNFDPQYIKNVVKNTLHNLNTDSKPAQLVCYLTLLNSYVRTSTVSISLCEEFLGINSQEIGYSKDKLIEKMGICSNIVIYHQVHEYARYKGLRIIHPLIASHCLTELKLTYDLHKSEITLKLLKEDLFYKTSLKHDKLIRDIQTLLITRQRKEHGDESDTLFSPLIEAIHREEKCDSVEYVLKQASTRFEQNSYICQALARYFYIKERNFDSALWWAKEAKRKAPHNSYISDTLGQVFKSKLRYCVECKAKSTVLTAEELKYLLELAENASQAFRESQRQTEDACLQANADNEQYLQHLKLKRKFQTYNTAGYQGEIETGLYVIDVLWHVPFFSKKDLQCRKNMKKYLSGNSVLNVDNPNTEREIFKVLERYSSFLCSLRSRLKRAFDFFEDYFVFFKTQTNEKEIVDAKLYKKVQECFTKYTEIFCDFTFEEQVSKCPMSLRIEAYRGTMEAHKADSFSGILEYLQRNHSNADREIEDIVEAYTFLYENAQATLKDKQNLILANVVLNCIKPKSAKLHPPMMLRSLLLSILQEVEPTSQCVEPFFLASLLFWPQYRKQLNEHSRKMETFVRRLSESFKELYGTLHCSRQPLALFYLAKGSSLNRFVHKGKIDQLFSSLSEQELNSLWQSGNIWKEQAVQDLLLPLDGRAEGKDIYIDYGSNEIFRIPVQPVPSCVLKNGPNIERVSFYLGFSIAGLLAYNTQSL</sequence>
<evidence type="ECO:0000259" key="2">
    <source>
        <dbReference type="PROSITE" id="PS50105"/>
    </source>
</evidence>
<feature type="non-terminal residue" evidence="3">
    <location>
        <position position="1591"/>
    </location>
</feature>
<dbReference type="PANTHER" id="PTHR16155">
    <property type="entry name" value="DED DOMAIN-CONTAINING PROTEIN"/>
    <property type="match status" value="1"/>
</dbReference>
<feature type="non-terminal residue" evidence="3">
    <location>
        <position position="1"/>
    </location>
</feature>
<dbReference type="EMBL" id="VYZW01028506">
    <property type="protein sequence ID" value="NXS43977.1"/>
    <property type="molecule type" value="Genomic_DNA"/>
</dbReference>
<organism evidence="3 4">
    <name type="scientific">Balaeniceps rex</name>
    <name type="common">Shoebill</name>
    <dbReference type="NCBI Taxonomy" id="33584"/>
    <lineage>
        <taxon>Eukaryota</taxon>
        <taxon>Metazoa</taxon>
        <taxon>Chordata</taxon>
        <taxon>Craniata</taxon>
        <taxon>Vertebrata</taxon>
        <taxon>Euteleostomi</taxon>
        <taxon>Archelosauria</taxon>
        <taxon>Archosauria</taxon>
        <taxon>Dinosauria</taxon>
        <taxon>Saurischia</taxon>
        <taxon>Theropoda</taxon>
        <taxon>Coelurosauria</taxon>
        <taxon>Aves</taxon>
        <taxon>Neognathae</taxon>
        <taxon>Neoaves</taxon>
        <taxon>Aequornithes</taxon>
        <taxon>Pelecaniformes</taxon>
        <taxon>Balaenicipitidae</taxon>
        <taxon>Balaeniceps</taxon>
    </lineage>
</organism>
<feature type="region of interest" description="Disordered" evidence="1">
    <location>
        <begin position="127"/>
        <end position="167"/>
    </location>
</feature>
<dbReference type="SUPFAM" id="SSF47769">
    <property type="entry name" value="SAM/Pointed domain"/>
    <property type="match status" value="1"/>
</dbReference>
<dbReference type="InterPro" id="IPR013761">
    <property type="entry name" value="SAM/pointed_sf"/>
</dbReference>
<evidence type="ECO:0000256" key="1">
    <source>
        <dbReference type="SAM" id="MobiDB-lite"/>
    </source>
</evidence>
<dbReference type="OrthoDB" id="2337140at2759"/>
<feature type="domain" description="SAM" evidence="2">
    <location>
        <begin position="21"/>
        <end position="67"/>
    </location>
</feature>
<comment type="caution">
    <text evidence="3">The sequence shown here is derived from an EMBL/GenBank/DDBJ whole genome shotgun (WGS) entry which is preliminary data.</text>
</comment>
<protein>
    <submittedName>
        <fullName evidence="3">SAM9L protein</fullName>
    </submittedName>
</protein>
<name>A0A7L2UFM8_BALRX</name>
<dbReference type="PROSITE" id="PS50105">
    <property type="entry name" value="SAM_DOMAIN"/>
    <property type="match status" value="1"/>
</dbReference>
<dbReference type="InterPro" id="IPR001660">
    <property type="entry name" value="SAM"/>
</dbReference>
<reference evidence="3 4" key="1">
    <citation type="submission" date="2019-09" db="EMBL/GenBank/DDBJ databases">
        <title>Bird 10,000 Genomes (B10K) Project - Family phase.</title>
        <authorList>
            <person name="Zhang G."/>
        </authorList>
    </citation>
    <scope>NUCLEOTIDE SEQUENCE [LARGE SCALE GENOMIC DNA]</scope>
    <source>
        <strain evidence="3">B10K-DU-012-56</strain>
    </source>
</reference>
<dbReference type="Gene3D" id="1.10.150.50">
    <property type="entry name" value="Transcription Factor, Ets-1"/>
    <property type="match status" value="1"/>
</dbReference>